<organism evidence="1 2">
    <name type="scientific">Allacma fusca</name>
    <dbReference type="NCBI Taxonomy" id="39272"/>
    <lineage>
        <taxon>Eukaryota</taxon>
        <taxon>Metazoa</taxon>
        <taxon>Ecdysozoa</taxon>
        <taxon>Arthropoda</taxon>
        <taxon>Hexapoda</taxon>
        <taxon>Collembola</taxon>
        <taxon>Symphypleona</taxon>
        <taxon>Sminthuridae</taxon>
        <taxon>Allacma</taxon>
    </lineage>
</organism>
<feature type="non-terminal residue" evidence="1">
    <location>
        <position position="1"/>
    </location>
</feature>
<protein>
    <submittedName>
        <fullName evidence="1">Uncharacterized protein</fullName>
    </submittedName>
</protein>
<evidence type="ECO:0000313" key="1">
    <source>
        <dbReference type="EMBL" id="CAG7725048.1"/>
    </source>
</evidence>
<sequence>MSWDNPATDMPTQVKLLLKSVMLSEMS</sequence>
<gene>
    <name evidence="1" type="ORF">AFUS01_LOCUS14031</name>
</gene>
<dbReference type="EMBL" id="CAJVCH010116899">
    <property type="protein sequence ID" value="CAG7725048.1"/>
    <property type="molecule type" value="Genomic_DNA"/>
</dbReference>
<name>A0A8J2JVZ6_9HEXA</name>
<accession>A0A8J2JVZ6</accession>
<proteinExistence type="predicted"/>
<reference evidence="1" key="1">
    <citation type="submission" date="2021-06" db="EMBL/GenBank/DDBJ databases">
        <authorList>
            <person name="Hodson N. C."/>
            <person name="Mongue J. A."/>
            <person name="Jaron S. K."/>
        </authorList>
    </citation>
    <scope>NUCLEOTIDE SEQUENCE</scope>
</reference>
<comment type="caution">
    <text evidence="1">The sequence shown here is derived from an EMBL/GenBank/DDBJ whole genome shotgun (WGS) entry which is preliminary data.</text>
</comment>
<evidence type="ECO:0000313" key="2">
    <source>
        <dbReference type="Proteomes" id="UP000708208"/>
    </source>
</evidence>
<dbReference type="Proteomes" id="UP000708208">
    <property type="component" value="Unassembled WGS sequence"/>
</dbReference>
<dbReference type="AlphaFoldDB" id="A0A8J2JVZ6"/>
<keyword evidence="2" id="KW-1185">Reference proteome</keyword>